<sequence length="115" mass="12224">MVKLAEQAEHYKEMVEYMEKVVGAAGEGEEPTVEEHNLLFVACKNVIAACLVMALIGSLLSILVAIVMPALCFLKISKNKAKPLQIVLGTTIVALGIISAALGTYSAISRIASSY</sequence>
<keyword evidence="2 4" id="KW-0812">Transmembrane</keyword>
<feature type="transmembrane region" description="Helical" evidence="2">
    <location>
        <begin position="86"/>
        <end position="108"/>
    </location>
</feature>
<dbReference type="InterPro" id="IPR023410">
    <property type="entry name" value="14-3-3_domain"/>
</dbReference>
<dbReference type="Gene3D" id="1.20.190.20">
    <property type="entry name" value="14-3-3 domain"/>
    <property type="match status" value="1"/>
</dbReference>
<dbReference type="Proteomes" id="UP001055439">
    <property type="component" value="Chromosome 6"/>
</dbReference>
<keyword evidence="2" id="KW-1133">Transmembrane helix</keyword>
<evidence type="ECO:0000256" key="2">
    <source>
        <dbReference type="SAM" id="Phobius"/>
    </source>
</evidence>
<dbReference type="AlphaFoldDB" id="A0A9E7GAN2"/>
<evidence type="ECO:0000256" key="1">
    <source>
        <dbReference type="ARBA" id="ARBA00006141"/>
    </source>
</evidence>
<dbReference type="InterPro" id="IPR036815">
    <property type="entry name" value="14-3-3_dom_sf"/>
</dbReference>
<dbReference type="Pfam" id="PF00244">
    <property type="entry name" value="14-3-3"/>
    <property type="match status" value="1"/>
</dbReference>
<organism evidence="4 5">
    <name type="scientific">Musa troglodytarum</name>
    <name type="common">fe'i banana</name>
    <dbReference type="NCBI Taxonomy" id="320322"/>
    <lineage>
        <taxon>Eukaryota</taxon>
        <taxon>Viridiplantae</taxon>
        <taxon>Streptophyta</taxon>
        <taxon>Embryophyta</taxon>
        <taxon>Tracheophyta</taxon>
        <taxon>Spermatophyta</taxon>
        <taxon>Magnoliopsida</taxon>
        <taxon>Liliopsida</taxon>
        <taxon>Zingiberales</taxon>
        <taxon>Musaceae</taxon>
        <taxon>Musa</taxon>
    </lineage>
</organism>
<evidence type="ECO:0000259" key="3">
    <source>
        <dbReference type="Pfam" id="PF00244"/>
    </source>
</evidence>
<feature type="domain" description="14-3-3" evidence="3">
    <location>
        <begin position="1"/>
        <end position="49"/>
    </location>
</feature>
<name>A0A9E7GAN2_9LILI</name>
<dbReference type="OrthoDB" id="655540at2759"/>
<keyword evidence="2" id="KW-0472">Membrane</keyword>
<dbReference type="EMBL" id="CP097508">
    <property type="protein sequence ID" value="URE10845.1"/>
    <property type="molecule type" value="Genomic_DNA"/>
</dbReference>
<evidence type="ECO:0000313" key="5">
    <source>
        <dbReference type="Proteomes" id="UP001055439"/>
    </source>
</evidence>
<evidence type="ECO:0000313" key="4">
    <source>
        <dbReference type="EMBL" id="URE10845.1"/>
    </source>
</evidence>
<dbReference type="SUPFAM" id="SSF48445">
    <property type="entry name" value="14-3-3 protein"/>
    <property type="match status" value="1"/>
</dbReference>
<keyword evidence="5" id="KW-1185">Reference proteome</keyword>
<reference evidence="4" key="1">
    <citation type="submission" date="2022-05" db="EMBL/GenBank/DDBJ databases">
        <title>The Musa troglodytarum L. genome provides insights into the mechanism of non-climacteric behaviour and enrichment of carotenoids.</title>
        <authorList>
            <person name="Wang J."/>
        </authorList>
    </citation>
    <scope>NUCLEOTIDE SEQUENCE</scope>
    <source>
        <tissue evidence="4">Leaf</tissue>
    </source>
</reference>
<feature type="transmembrane region" description="Helical" evidence="2">
    <location>
        <begin position="46"/>
        <end position="74"/>
    </location>
</feature>
<gene>
    <name evidence="4" type="ORF">MUK42_03737</name>
</gene>
<protein>
    <submittedName>
        <fullName evidence="4">Transmembrane amino acid transporter protein</fullName>
    </submittedName>
</protein>
<accession>A0A9E7GAN2</accession>
<comment type="similarity">
    <text evidence="1">Belongs to the 14-3-3 family.</text>
</comment>
<proteinExistence type="inferred from homology"/>